<name>A0AB37HFD5_9BACI</name>
<dbReference type="Gene3D" id="2.60.40.1630">
    <property type="entry name" value="bacillus anthracis domain"/>
    <property type="match status" value="1"/>
</dbReference>
<protein>
    <submittedName>
        <fullName evidence="2">Uncharacterized protein</fullName>
    </submittedName>
</protein>
<evidence type="ECO:0000313" key="2">
    <source>
        <dbReference type="EMBL" id="QQX23733.1"/>
    </source>
</evidence>
<proteinExistence type="predicted"/>
<dbReference type="Proteomes" id="UP000595512">
    <property type="component" value="Chromosome"/>
</dbReference>
<accession>A0AB37HFD5</accession>
<dbReference type="EMBL" id="CP066701">
    <property type="protein sequence ID" value="QQX23733.1"/>
    <property type="molecule type" value="Genomic_DNA"/>
</dbReference>
<dbReference type="AlphaFoldDB" id="A0AB37HFD5"/>
<reference evidence="2 3" key="1">
    <citation type="submission" date="2020-12" db="EMBL/GenBank/DDBJ databases">
        <title>Taxonomic evaluation of the Bacillus sporothermodurans group of bacteria based on whole genome sequences.</title>
        <authorList>
            <person name="Fiedler G."/>
            <person name="Herbstmann A.-D."/>
            <person name="Doll E."/>
            <person name="Wenning M."/>
            <person name="Brinks E."/>
            <person name="Kabisch J."/>
            <person name="Breitenwieser F."/>
            <person name="Lappann M."/>
            <person name="Boehnlein C."/>
            <person name="Franz C."/>
        </authorList>
    </citation>
    <scope>NUCLEOTIDE SEQUENCE [LARGE SCALE GENOMIC DNA]</scope>
    <source>
        <strain evidence="2 3">DSM 10599</strain>
    </source>
</reference>
<evidence type="ECO:0000313" key="3">
    <source>
        <dbReference type="Proteomes" id="UP000595512"/>
    </source>
</evidence>
<dbReference type="KEGG" id="hspo:JGZ69_12590"/>
<dbReference type="GeneID" id="62496820"/>
<organism evidence="2 3">
    <name type="scientific">Heyndrickxia sporothermodurans</name>
    <dbReference type="NCBI Taxonomy" id="46224"/>
    <lineage>
        <taxon>Bacteria</taxon>
        <taxon>Bacillati</taxon>
        <taxon>Bacillota</taxon>
        <taxon>Bacilli</taxon>
        <taxon>Bacillales</taxon>
        <taxon>Bacillaceae</taxon>
        <taxon>Heyndrickxia</taxon>
    </lineage>
</organism>
<evidence type="ECO:0000256" key="1">
    <source>
        <dbReference type="SAM" id="SignalP"/>
    </source>
</evidence>
<feature type="signal peptide" evidence="1">
    <location>
        <begin position="1"/>
        <end position="31"/>
    </location>
</feature>
<dbReference type="RefSeq" id="WP_107920536.1">
    <property type="nucleotide sequence ID" value="NZ_CP066701.1"/>
</dbReference>
<gene>
    <name evidence="2" type="ORF">JGZ69_12590</name>
</gene>
<sequence length="150" mass="16828">MKVFLNGFSRMIFLLCLLVGVASIPLQSSFAQSETVIGSAENNGIKLIINNYTITNRGQEMVVYYTIQSKSRHQMDENAKGLMDNPVISIGDNLVQGNHTWHKKINNQTYQGAVKVNLPQYIPATSNVAFNTNAILHQKGEWTINFQIKK</sequence>
<keyword evidence="1" id="KW-0732">Signal</keyword>
<feature type="chain" id="PRO_5044246277" evidence="1">
    <location>
        <begin position="32"/>
        <end position="150"/>
    </location>
</feature>